<accession>A0A517YLE6</accession>
<sequence>MAGSGEIRFAKFAAAIWKVSSGQLVKTESPGLRMGPGDFRTGTRNNGKIMEIEFWKVPDWSERKLLANNGFRPECERAMFANNGNFLIRARSGIAGFRWRLLAANMEIMEINFLKCP</sequence>
<dbReference type="EMBL" id="CP036274">
    <property type="protein sequence ID" value="QDU31052.1"/>
    <property type="molecule type" value="Genomic_DNA"/>
</dbReference>
<name>A0A517YLE6_9BACT</name>
<reference evidence="1 2" key="1">
    <citation type="submission" date="2019-02" db="EMBL/GenBank/DDBJ databases">
        <title>Deep-cultivation of Planctomycetes and their phenomic and genomic characterization uncovers novel biology.</title>
        <authorList>
            <person name="Wiegand S."/>
            <person name="Jogler M."/>
            <person name="Boedeker C."/>
            <person name="Pinto D."/>
            <person name="Vollmers J."/>
            <person name="Rivas-Marin E."/>
            <person name="Kohn T."/>
            <person name="Peeters S.H."/>
            <person name="Heuer A."/>
            <person name="Rast P."/>
            <person name="Oberbeckmann S."/>
            <person name="Bunk B."/>
            <person name="Jeske O."/>
            <person name="Meyerdierks A."/>
            <person name="Storesund J.E."/>
            <person name="Kallscheuer N."/>
            <person name="Luecker S."/>
            <person name="Lage O.M."/>
            <person name="Pohl T."/>
            <person name="Merkel B.J."/>
            <person name="Hornburger P."/>
            <person name="Mueller R.-W."/>
            <person name="Bruemmer F."/>
            <person name="Labrenz M."/>
            <person name="Spormann A.M."/>
            <person name="Op den Camp H."/>
            <person name="Overmann J."/>
            <person name="Amann R."/>
            <person name="Jetten M.S.M."/>
            <person name="Mascher T."/>
            <person name="Medema M.H."/>
            <person name="Devos D.P."/>
            <person name="Kaster A.-K."/>
            <person name="Ovreas L."/>
            <person name="Rohde M."/>
            <person name="Galperin M.Y."/>
            <person name="Jogler C."/>
        </authorList>
    </citation>
    <scope>NUCLEOTIDE SEQUENCE [LARGE SCALE GENOMIC DNA]</scope>
    <source>
        <strain evidence="1 2">ETA_A8</strain>
    </source>
</reference>
<proteinExistence type="predicted"/>
<organism evidence="1 2">
    <name type="scientific">Anatilimnocola aggregata</name>
    <dbReference type="NCBI Taxonomy" id="2528021"/>
    <lineage>
        <taxon>Bacteria</taxon>
        <taxon>Pseudomonadati</taxon>
        <taxon>Planctomycetota</taxon>
        <taxon>Planctomycetia</taxon>
        <taxon>Pirellulales</taxon>
        <taxon>Pirellulaceae</taxon>
        <taxon>Anatilimnocola</taxon>
    </lineage>
</organism>
<dbReference type="KEGG" id="aagg:ETAA8_62050"/>
<evidence type="ECO:0000313" key="2">
    <source>
        <dbReference type="Proteomes" id="UP000315017"/>
    </source>
</evidence>
<dbReference type="Proteomes" id="UP000315017">
    <property type="component" value="Chromosome"/>
</dbReference>
<keyword evidence="2" id="KW-1185">Reference proteome</keyword>
<evidence type="ECO:0000313" key="1">
    <source>
        <dbReference type="EMBL" id="QDU31052.1"/>
    </source>
</evidence>
<dbReference type="AlphaFoldDB" id="A0A517YLE6"/>
<gene>
    <name evidence="1" type="ORF">ETAA8_62050</name>
</gene>
<protein>
    <submittedName>
        <fullName evidence="1">Uncharacterized protein</fullName>
    </submittedName>
</protein>